<sequence length="126" mass="14364">MSFVPNANKKDCLACPVRSQCTRAAVNPRQIVFRQQEHHEAIQAARKRQTTREFKERYAKRSGIEGTISQGVRTFGLRTSRYLGTEKTHLQHVLIATAMNVARLFQWQMGQTPSQHPISRFAALAL</sequence>
<reference evidence="2" key="1">
    <citation type="submission" date="2020-10" db="EMBL/GenBank/DDBJ databases">
        <title>Taxonomic study of unclassified bacteria belonging to the class Ktedonobacteria.</title>
        <authorList>
            <person name="Yabe S."/>
            <person name="Wang C.M."/>
            <person name="Zheng Y."/>
            <person name="Sakai Y."/>
            <person name="Cavaletti L."/>
            <person name="Monciardini P."/>
            <person name="Donadio S."/>
        </authorList>
    </citation>
    <scope>NUCLEOTIDE SEQUENCE</scope>
    <source>
        <strain evidence="2">SOSP1-1</strain>
    </source>
</reference>
<dbReference type="AlphaFoldDB" id="A0A8J3ICL4"/>
<protein>
    <recommendedName>
        <fullName evidence="1">Transposase DDE domain-containing protein</fullName>
    </recommendedName>
</protein>
<evidence type="ECO:0000313" key="2">
    <source>
        <dbReference type="EMBL" id="GHO50760.1"/>
    </source>
</evidence>
<evidence type="ECO:0000259" key="1">
    <source>
        <dbReference type="Pfam" id="PF13751"/>
    </source>
</evidence>
<keyword evidence="3" id="KW-1185">Reference proteome</keyword>
<name>A0A8J3ICL4_9CHLR</name>
<dbReference type="Proteomes" id="UP000612362">
    <property type="component" value="Unassembled WGS sequence"/>
</dbReference>
<dbReference type="Pfam" id="PF13751">
    <property type="entry name" value="DDE_Tnp_1_6"/>
    <property type="match status" value="1"/>
</dbReference>
<gene>
    <name evidence="2" type="ORF">KSX_89230</name>
</gene>
<evidence type="ECO:0000313" key="3">
    <source>
        <dbReference type="Proteomes" id="UP000612362"/>
    </source>
</evidence>
<comment type="caution">
    <text evidence="2">The sequence shown here is derived from an EMBL/GenBank/DDBJ whole genome shotgun (WGS) entry which is preliminary data.</text>
</comment>
<organism evidence="2 3">
    <name type="scientific">Ktedonospora formicarum</name>
    <dbReference type="NCBI Taxonomy" id="2778364"/>
    <lineage>
        <taxon>Bacteria</taxon>
        <taxon>Bacillati</taxon>
        <taxon>Chloroflexota</taxon>
        <taxon>Ktedonobacteria</taxon>
        <taxon>Ktedonobacterales</taxon>
        <taxon>Ktedonobacteraceae</taxon>
        <taxon>Ktedonospora</taxon>
    </lineage>
</organism>
<dbReference type="EMBL" id="BNJF01000009">
    <property type="protein sequence ID" value="GHO50760.1"/>
    <property type="molecule type" value="Genomic_DNA"/>
</dbReference>
<accession>A0A8J3ICL4</accession>
<proteinExistence type="predicted"/>
<feature type="domain" description="Transposase DDE" evidence="1">
    <location>
        <begin position="8"/>
        <end position="104"/>
    </location>
</feature>
<dbReference type="InterPro" id="IPR025668">
    <property type="entry name" value="Tnp_DDE_dom"/>
</dbReference>